<sequence length="405" mass="45163">MNILQFNVRLAEGGAAGVALDLHLRALQKGLTSHFVYGYGKGGKKSVSHHRYPQVIKQTPRGTAIANIALFRFLNRDLFGNLDNLYRTVIQTSGPLVLHFHVLHSYWLNLADIVTFCEKVKAQKPDVTLVWTLHDHWSVTGRCAFTDGCEGWKSGCQKCPTLSNYPPVRVDRAHQLIDGKRQRFRDMLRLGCRFISPSQHVAEAFNSVYGAGRCQIINNGIDLATEAILAQLSPVPLNPGKPRIAIVAHDLRYDGKTDQRLVHDMMALGEKIELHTFGKFSPFTGQNVVNHGFETDKRKLMSALNEMDALVFSSRVDNYPLILCEALSIGVPVIATHSEAAQEVLAKSGGQTFAATDVLRLAQRRKPEIAQAVFGATLDAFRMRSRVAYSGQQMLEEYVSFYQNL</sequence>
<dbReference type="Pfam" id="PF13692">
    <property type="entry name" value="Glyco_trans_1_4"/>
    <property type="match status" value="1"/>
</dbReference>
<name>A0A0F6B3G3_SALT1</name>
<dbReference type="PANTHER" id="PTHR12526">
    <property type="entry name" value="GLYCOSYLTRANSFERASE"/>
    <property type="match status" value="1"/>
</dbReference>
<dbReference type="RefSeq" id="WP_001023826.1">
    <property type="nucleotide sequence ID" value="NC_016856.1"/>
</dbReference>
<evidence type="ECO:0000313" key="3">
    <source>
        <dbReference type="Proteomes" id="UP000002695"/>
    </source>
</evidence>
<dbReference type="InterPro" id="IPR023916">
    <property type="entry name" value="Colanic_acid_synth_WcaC"/>
</dbReference>
<gene>
    <name evidence="2" type="primary">wcaC</name>
    <name evidence="2" type="ordered locus">STM14_2608</name>
</gene>
<dbReference type="PANTHER" id="PTHR12526:SF632">
    <property type="entry name" value="COLANIC ACID BIOSYNTHESIS GLYCOSYL TRANSFERASE WCAC-RELATED"/>
    <property type="match status" value="1"/>
</dbReference>
<accession>A0A0F6B3G3</accession>
<proteinExistence type="predicted"/>
<dbReference type="EMBL" id="CP001363">
    <property type="protein sequence ID" value="ACY89053.1"/>
    <property type="molecule type" value="Genomic_DNA"/>
</dbReference>
<organism evidence="2 3">
    <name type="scientific">Salmonella typhimurium (strain 14028s / SGSC 2262)</name>
    <dbReference type="NCBI Taxonomy" id="588858"/>
    <lineage>
        <taxon>Bacteria</taxon>
        <taxon>Pseudomonadati</taxon>
        <taxon>Pseudomonadota</taxon>
        <taxon>Gammaproteobacteria</taxon>
        <taxon>Enterobacterales</taxon>
        <taxon>Enterobacteriaceae</taxon>
        <taxon>Salmonella</taxon>
    </lineage>
</organism>
<dbReference type="HOGENOM" id="CLU_009583_28_0_6"/>
<feature type="domain" description="Glycosyltransferase subfamily 4-like N-terminal" evidence="1">
    <location>
        <begin position="13"/>
        <end position="224"/>
    </location>
</feature>
<dbReference type="SUPFAM" id="SSF53756">
    <property type="entry name" value="UDP-Glycosyltransferase/glycogen phosphorylase"/>
    <property type="match status" value="1"/>
</dbReference>
<protein>
    <submittedName>
        <fullName evidence="2">Glycosyl transferase</fullName>
    </submittedName>
</protein>
<dbReference type="GO" id="GO:0016757">
    <property type="term" value="F:glycosyltransferase activity"/>
    <property type="evidence" value="ECO:0007669"/>
    <property type="project" value="UniProtKB-ARBA"/>
</dbReference>
<evidence type="ECO:0000313" key="2">
    <source>
        <dbReference type="EMBL" id="ACY89053.1"/>
    </source>
</evidence>
<dbReference type="PATRIC" id="fig|588858.6.peg.2438"/>
<dbReference type="NCBIfam" id="TIGR04015">
    <property type="entry name" value="WcaC"/>
    <property type="match status" value="1"/>
</dbReference>
<dbReference type="AlphaFoldDB" id="A0A0F6B3G3"/>
<dbReference type="BioCyc" id="SENT588858:STM14_RS11770-MONOMER"/>
<dbReference type="Pfam" id="PF13439">
    <property type="entry name" value="Glyco_transf_4"/>
    <property type="match status" value="1"/>
</dbReference>
<keyword evidence="3" id="KW-1185">Reference proteome</keyword>
<dbReference type="Gene3D" id="3.40.50.2000">
    <property type="entry name" value="Glycogen Phosphorylase B"/>
    <property type="match status" value="2"/>
</dbReference>
<dbReference type="KEGG" id="seo:STM14_2608"/>
<reference evidence="2 3" key="1">
    <citation type="journal article" date="2010" name="J. Bacteriol.">
        <title>Short-term signatures of evolutionary change in the Salmonella enterica serovar typhimurium 14028 genome.</title>
        <authorList>
            <person name="Jarvik T."/>
            <person name="Smillie C."/>
            <person name="Groisman E.A."/>
            <person name="Ochman H."/>
        </authorList>
    </citation>
    <scope>NUCLEOTIDE SEQUENCE [LARGE SCALE GENOMIC DNA]</scope>
    <source>
        <strain evidence="3">14028s / SGSC 2262</strain>
    </source>
</reference>
<evidence type="ECO:0000259" key="1">
    <source>
        <dbReference type="Pfam" id="PF13439"/>
    </source>
</evidence>
<dbReference type="Proteomes" id="UP000002695">
    <property type="component" value="Chromosome"/>
</dbReference>
<dbReference type="InterPro" id="IPR028098">
    <property type="entry name" value="Glyco_trans_4-like_N"/>
</dbReference>
<keyword evidence="2" id="KW-0808">Transferase</keyword>